<dbReference type="PANTHER" id="PTHR22770:SF13">
    <property type="entry name" value="RING-TYPE DOMAIN-CONTAINING PROTEIN"/>
    <property type="match status" value="1"/>
</dbReference>
<dbReference type="InterPro" id="IPR044066">
    <property type="entry name" value="TRIAD_supradom"/>
</dbReference>
<protein>
    <recommendedName>
        <fullName evidence="14">RING-type domain-containing protein</fullName>
    </recommendedName>
</protein>
<feature type="domain" description="RING-type" evidence="11">
    <location>
        <begin position="607"/>
        <end position="818"/>
    </location>
</feature>
<name>A0A9P6L215_9AGAM</name>
<proteinExistence type="predicted"/>
<dbReference type="PROSITE" id="PS50157">
    <property type="entry name" value="ZINC_FINGER_C2H2_2"/>
    <property type="match status" value="1"/>
</dbReference>
<accession>A0A9P6L215</accession>
<evidence type="ECO:0000256" key="4">
    <source>
        <dbReference type="ARBA" id="ARBA00022737"/>
    </source>
</evidence>
<keyword evidence="2" id="KW-0808">Transferase</keyword>
<dbReference type="Pfam" id="PF26200">
    <property type="entry name" value="Rcat_RNF216"/>
    <property type="match status" value="1"/>
</dbReference>
<evidence type="ECO:0000256" key="5">
    <source>
        <dbReference type="ARBA" id="ARBA00022771"/>
    </source>
</evidence>
<dbReference type="EMBL" id="WIUZ02000022">
    <property type="protein sequence ID" value="KAF9778709.1"/>
    <property type="molecule type" value="Genomic_DNA"/>
</dbReference>
<comment type="pathway">
    <text evidence="1">Protein modification; protein ubiquitination.</text>
</comment>
<keyword evidence="6" id="KW-0833">Ubl conjugation pathway</keyword>
<dbReference type="GO" id="GO:0043161">
    <property type="term" value="P:proteasome-mediated ubiquitin-dependent protein catabolic process"/>
    <property type="evidence" value="ECO:0007669"/>
    <property type="project" value="TreeGrafter"/>
</dbReference>
<dbReference type="GO" id="GO:0004842">
    <property type="term" value="F:ubiquitin-protein transferase activity"/>
    <property type="evidence" value="ECO:0007669"/>
    <property type="project" value="TreeGrafter"/>
</dbReference>
<dbReference type="GO" id="GO:0003676">
    <property type="term" value="F:nucleic acid binding"/>
    <property type="evidence" value="ECO:0007669"/>
    <property type="project" value="InterPro"/>
</dbReference>
<dbReference type="PROSITE" id="PS00028">
    <property type="entry name" value="ZINC_FINGER_C2H2_1"/>
    <property type="match status" value="1"/>
</dbReference>
<dbReference type="Gene3D" id="1.20.120.1750">
    <property type="match status" value="1"/>
</dbReference>
<sequence>MFALLRRLMNRQGPAQEQEDFEFCTCDVCMRELRRAAEKEALEAAAKQQLMPGSFPSDGQDAGDLIKDLTHTNFPSRHYPPDEIDTDQIDEILKSHGLYDGQPNAIRYRVSSGNVVHFGPGAEVKSVHHPSTTSINVTGIPLDRSRPVILKALKDALEERKRLAEDISIADVRRAQNSPYTTVRIHVGSRDPKKIMSRLDGVELFGRNVSSHLSTASYPNQMKDISPTERNVVYIYWRAPEMTATATFNTSASAITWCEEHDYTVIDGRTIRARIRRSLMSRFRKIVEIRNLPPTVKDQTVKELLSGATSVSFQPRNSYNVEKALAKLRKDVEAIAGGELRDYREDKSKVPSGWMGIRIQFYTWHAAQTVRDSLTQRRRWFLSGHRLSVTLEEPYRYSISVEPLQYRAQRKILHSIWDAHRDKPLAGVRIITGSPNQDVRVEVYGCNELAVGVLKVHVEGVLKGHLIPGCHSFFELDKKLESIQDIAAQTDCFTRSNDVTQTITAFGDDDSLRAFTEKLRLYINNSNFFGVKLEDSATSAFYLRRGIPLLASVVGEENIYIKAEHPHPILTVRGGGDEVAHMLQWLRDEYIENAKSTEDAESMVIPPDTTCPVCLDFPEACVRLECGDIYCYPCLKHLLLTGITDKNPVLTCLECQTPIPVNTLRKLLPRSDLEDLFELIFDTHVRTNPEKFKFCGTPHCTRLYMLSSKDSTDPPAFHCPSCLRSVCSACQSDPHEGVTCFEWEINQNAEVQKADAALEKWAGRKGKDVHRCPKCNALIEKNKGCNHIRCHCGAHICWVCVQSFPDADSVYTHLRQAH</sequence>
<feature type="domain" description="RING-type" evidence="9">
    <location>
        <begin position="611"/>
        <end position="656"/>
    </location>
</feature>
<dbReference type="GO" id="GO:0043130">
    <property type="term" value="F:ubiquitin binding"/>
    <property type="evidence" value="ECO:0007669"/>
    <property type="project" value="TreeGrafter"/>
</dbReference>
<dbReference type="InterPro" id="IPR035979">
    <property type="entry name" value="RBD_domain_sf"/>
</dbReference>
<reference evidence="12" key="2">
    <citation type="submission" date="2020-11" db="EMBL/GenBank/DDBJ databases">
        <authorList>
            <consortium name="DOE Joint Genome Institute"/>
            <person name="Kuo A."/>
            <person name="Miyauchi S."/>
            <person name="Kiss E."/>
            <person name="Drula E."/>
            <person name="Kohler A."/>
            <person name="Sanchez-Garcia M."/>
            <person name="Andreopoulos B."/>
            <person name="Barry K.W."/>
            <person name="Bonito G."/>
            <person name="Buee M."/>
            <person name="Carver A."/>
            <person name="Chen C."/>
            <person name="Cichocki N."/>
            <person name="Clum A."/>
            <person name="Culley D."/>
            <person name="Crous P.W."/>
            <person name="Fauchery L."/>
            <person name="Girlanda M."/>
            <person name="Hayes R."/>
            <person name="Keri Z."/>
            <person name="Labutti K."/>
            <person name="Lipzen A."/>
            <person name="Lombard V."/>
            <person name="Magnuson J."/>
            <person name="Maillard F."/>
            <person name="Morin E."/>
            <person name="Murat C."/>
            <person name="Nolan M."/>
            <person name="Ohm R."/>
            <person name="Pangilinan J."/>
            <person name="Pereira M."/>
            <person name="Perotto S."/>
            <person name="Peter M."/>
            <person name="Riley R."/>
            <person name="Sitrit Y."/>
            <person name="Stielow B."/>
            <person name="Szollosi G."/>
            <person name="Zifcakova L."/>
            <person name="Stursova M."/>
            <person name="Spatafora J.W."/>
            <person name="Tedersoo L."/>
            <person name="Vaario L.-M."/>
            <person name="Yamada A."/>
            <person name="Yan M."/>
            <person name="Wang P."/>
            <person name="Xu J."/>
            <person name="Bruns T."/>
            <person name="Baldrian P."/>
            <person name="Vilgalys R."/>
            <person name="Henrissat B."/>
            <person name="Grigoriev I.V."/>
            <person name="Hibbett D."/>
            <person name="Nagy L.G."/>
            <person name="Martin F.M."/>
        </authorList>
    </citation>
    <scope>NUCLEOTIDE SEQUENCE</scope>
    <source>
        <strain evidence="12">UH-Tt-Lm1</strain>
    </source>
</reference>
<evidence type="ECO:0000259" key="11">
    <source>
        <dbReference type="PROSITE" id="PS51873"/>
    </source>
</evidence>
<dbReference type="InterPro" id="IPR013087">
    <property type="entry name" value="Znf_C2H2_type"/>
</dbReference>
<gene>
    <name evidence="12" type="ORF">BJ322DRAFT_484706</name>
</gene>
<keyword evidence="7" id="KW-0862">Zinc</keyword>
<keyword evidence="5 8" id="KW-0863">Zinc-finger</keyword>
<evidence type="ECO:0008006" key="14">
    <source>
        <dbReference type="Google" id="ProtNLM"/>
    </source>
</evidence>
<evidence type="ECO:0000259" key="9">
    <source>
        <dbReference type="PROSITE" id="PS50089"/>
    </source>
</evidence>
<dbReference type="Pfam" id="PF01485">
    <property type="entry name" value="IBR"/>
    <property type="match status" value="1"/>
</dbReference>
<keyword evidence="4" id="KW-0677">Repeat</keyword>
<evidence type="ECO:0000313" key="12">
    <source>
        <dbReference type="EMBL" id="KAF9778709.1"/>
    </source>
</evidence>
<dbReference type="PROSITE" id="PS50089">
    <property type="entry name" value="ZF_RING_2"/>
    <property type="match status" value="1"/>
</dbReference>
<keyword evidence="3" id="KW-0479">Metal-binding</keyword>
<dbReference type="InterPro" id="IPR002867">
    <property type="entry name" value="IBR_dom"/>
</dbReference>
<dbReference type="InterPro" id="IPR001841">
    <property type="entry name" value="Znf_RING"/>
</dbReference>
<dbReference type="GO" id="GO:0000151">
    <property type="term" value="C:ubiquitin ligase complex"/>
    <property type="evidence" value="ECO:0007669"/>
    <property type="project" value="TreeGrafter"/>
</dbReference>
<dbReference type="CDD" id="cd20335">
    <property type="entry name" value="BRcat_RBR"/>
    <property type="match status" value="1"/>
</dbReference>
<evidence type="ECO:0000256" key="3">
    <source>
        <dbReference type="ARBA" id="ARBA00022723"/>
    </source>
</evidence>
<evidence type="ECO:0000256" key="7">
    <source>
        <dbReference type="ARBA" id="ARBA00022833"/>
    </source>
</evidence>
<evidence type="ECO:0000313" key="13">
    <source>
        <dbReference type="Proteomes" id="UP000736335"/>
    </source>
</evidence>
<dbReference type="GO" id="GO:0097039">
    <property type="term" value="P:protein linear polyubiquitination"/>
    <property type="evidence" value="ECO:0007669"/>
    <property type="project" value="TreeGrafter"/>
</dbReference>
<dbReference type="SMART" id="SM00647">
    <property type="entry name" value="IBR"/>
    <property type="match status" value="1"/>
</dbReference>
<dbReference type="SUPFAM" id="SSF54928">
    <property type="entry name" value="RNA-binding domain, RBD"/>
    <property type="match status" value="1"/>
</dbReference>
<organism evidence="12 13">
    <name type="scientific">Thelephora terrestris</name>
    <dbReference type="NCBI Taxonomy" id="56493"/>
    <lineage>
        <taxon>Eukaryota</taxon>
        <taxon>Fungi</taxon>
        <taxon>Dikarya</taxon>
        <taxon>Basidiomycota</taxon>
        <taxon>Agaricomycotina</taxon>
        <taxon>Agaricomycetes</taxon>
        <taxon>Thelephorales</taxon>
        <taxon>Thelephoraceae</taxon>
        <taxon>Thelephora</taxon>
    </lineage>
</organism>
<evidence type="ECO:0000256" key="6">
    <source>
        <dbReference type="ARBA" id="ARBA00022786"/>
    </source>
</evidence>
<dbReference type="Proteomes" id="UP000736335">
    <property type="component" value="Unassembled WGS sequence"/>
</dbReference>
<keyword evidence="13" id="KW-1185">Reference proteome</keyword>
<dbReference type="PANTHER" id="PTHR22770">
    <property type="entry name" value="UBIQUITIN CONJUGATING ENZYME 7 INTERACTING PROTEIN-RELATED"/>
    <property type="match status" value="1"/>
</dbReference>
<evidence type="ECO:0000256" key="2">
    <source>
        <dbReference type="ARBA" id="ARBA00022679"/>
    </source>
</evidence>
<evidence type="ECO:0000259" key="10">
    <source>
        <dbReference type="PROSITE" id="PS50157"/>
    </source>
</evidence>
<dbReference type="PROSITE" id="PS51873">
    <property type="entry name" value="TRIAD"/>
    <property type="match status" value="1"/>
</dbReference>
<dbReference type="InterPro" id="IPR013083">
    <property type="entry name" value="Znf_RING/FYVE/PHD"/>
</dbReference>
<dbReference type="Gene3D" id="3.30.40.10">
    <property type="entry name" value="Zinc/RING finger domain, C3HC4 (zinc finger)"/>
    <property type="match status" value="1"/>
</dbReference>
<dbReference type="GO" id="GO:0008270">
    <property type="term" value="F:zinc ion binding"/>
    <property type="evidence" value="ECO:0007669"/>
    <property type="project" value="UniProtKB-KW"/>
</dbReference>
<feature type="domain" description="C2H2-type" evidence="10">
    <location>
        <begin position="795"/>
        <end position="818"/>
    </location>
</feature>
<evidence type="ECO:0000256" key="1">
    <source>
        <dbReference type="ARBA" id="ARBA00004906"/>
    </source>
</evidence>
<dbReference type="SUPFAM" id="SSF57850">
    <property type="entry name" value="RING/U-box"/>
    <property type="match status" value="2"/>
</dbReference>
<comment type="caution">
    <text evidence="12">The sequence shown here is derived from an EMBL/GenBank/DDBJ whole genome shotgun (WGS) entry which is preliminary data.</text>
</comment>
<dbReference type="AlphaFoldDB" id="A0A9P6L215"/>
<dbReference type="InterPro" id="IPR051628">
    <property type="entry name" value="LUBAC_E3_Ligases"/>
</dbReference>
<dbReference type="OrthoDB" id="1431934at2759"/>
<evidence type="ECO:0000256" key="8">
    <source>
        <dbReference type="PROSITE-ProRule" id="PRU00042"/>
    </source>
</evidence>
<reference evidence="12" key="1">
    <citation type="journal article" date="2020" name="Nat. Commun.">
        <title>Large-scale genome sequencing of mycorrhizal fungi provides insights into the early evolution of symbiotic traits.</title>
        <authorList>
            <person name="Miyauchi S."/>
            <person name="Kiss E."/>
            <person name="Kuo A."/>
            <person name="Drula E."/>
            <person name="Kohler A."/>
            <person name="Sanchez-Garcia M."/>
            <person name="Morin E."/>
            <person name="Andreopoulos B."/>
            <person name="Barry K.W."/>
            <person name="Bonito G."/>
            <person name="Buee M."/>
            <person name="Carver A."/>
            <person name="Chen C."/>
            <person name="Cichocki N."/>
            <person name="Clum A."/>
            <person name="Culley D."/>
            <person name="Crous P.W."/>
            <person name="Fauchery L."/>
            <person name="Girlanda M."/>
            <person name="Hayes R.D."/>
            <person name="Keri Z."/>
            <person name="LaButti K."/>
            <person name="Lipzen A."/>
            <person name="Lombard V."/>
            <person name="Magnuson J."/>
            <person name="Maillard F."/>
            <person name="Murat C."/>
            <person name="Nolan M."/>
            <person name="Ohm R.A."/>
            <person name="Pangilinan J."/>
            <person name="Pereira M.F."/>
            <person name="Perotto S."/>
            <person name="Peter M."/>
            <person name="Pfister S."/>
            <person name="Riley R."/>
            <person name="Sitrit Y."/>
            <person name="Stielow J.B."/>
            <person name="Szollosi G."/>
            <person name="Zifcakova L."/>
            <person name="Stursova M."/>
            <person name="Spatafora J.W."/>
            <person name="Tedersoo L."/>
            <person name="Vaario L.M."/>
            <person name="Yamada A."/>
            <person name="Yan M."/>
            <person name="Wang P."/>
            <person name="Xu J."/>
            <person name="Bruns T."/>
            <person name="Baldrian P."/>
            <person name="Vilgalys R."/>
            <person name="Dunand C."/>
            <person name="Henrissat B."/>
            <person name="Grigoriev I.V."/>
            <person name="Hibbett D."/>
            <person name="Nagy L.G."/>
            <person name="Martin F.M."/>
        </authorList>
    </citation>
    <scope>NUCLEOTIDE SEQUENCE</scope>
    <source>
        <strain evidence="12">UH-Tt-Lm1</strain>
    </source>
</reference>